<dbReference type="RefSeq" id="WP_219070573.1">
    <property type="nucleotide sequence ID" value="NZ_CAJUXY010000097.1"/>
</dbReference>
<keyword evidence="1" id="KW-0614">Plasmid</keyword>
<proteinExistence type="predicted"/>
<keyword evidence="2" id="KW-1185">Reference proteome</keyword>
<name>A0ABY4QTD9_9MYCO</name>
<protein>
    <submittedName>
        <fullName evidence="1">DUF3846 domain-containing protein</fullName>
    </submittedName>
</protein>
<dbReference type="Proteomes" id="UP001056610">
    <property type="component" value="Plasmid unnamed"/>
</dbReference>
<reference evidence="1" key="1">
    <citation type="submission" date="2022-05" db="EMBL/GenBank/DDBJ databases">
        <title>A methanotrophic Mycobacterium dominates a cave microbial ecosystem.</title>
        <authorList>
            <person name="Van Spanning R.J.M."/>
            <person name="Guan Q."/>
            <person name="Melkonian C."/>
            <person name="Gallant J."/>
            <person name="Polerecky L."/>
            <person name="Flot J.-F."/>
            <person name="Brandt B.W."/>
            <person name="Braster M."/>
            <person name="Iturbe Espinoza P."/>
            <person name="Aerts J."/>
            <person name="Meima-Franke M."/>
            <person name="Piersma S.R."/>
            <person name="Bunduc C."/>
            <person name="Ummels R."/>
            <person name="Pain A."/>
            <person name="Fleming E.J."/>
            <person name="van der Wel N."/>
            <person name="Gherman V.D."/>
            <person name="Sarbu S.M."/>
            <person name="Bodelier P.L.E."/>
            <person name="Bitter W."/>
        </authorList>
    </citation>
    <scope>NUCLEOTIDE SEQUENCE</scope>
    <source>
        <strain evidence="1">Sulfur Cave</strain>
        <plasmid evidence="1">unnamed</plasmid>
    </source>
</reference>
<evidence type="ECO:0000313" key="2">
    <source>
        <dbReference type="Proteomes" id="UP001056610"/>
    </source>
</evidence>
<sequence>MTADNAPVVLRVGMDGAVTRVPFVVDERGGAGALFREQIGCSLYDVISLDDRTDMWVDDEAIVGVDFGDREALADATNIVATMIANRFGRRQPVFGAAVIAGLAGESAAPLDEEQLARLEPLAEMSVAIFADALTARAGGGR</sequence>
<geneLocation type="plasmid" evidence="1 2">
    <name>unnamed</name>
</geneLocation>
<organism evidence="1 2">
    <name type="scientific">Candidatus Mycobacterium methanotrophicum</name>
    <dbReference type="NCBI Taxonomy" id="2943498"/>
    <lineage>
        <taxon>Bacteria</taxon>
        <taxon>Bacillati</taxon>
        <taxon>Actinomycetota</taxon>
        <taxon>Actinomycetes</taxon>
        <taxon>Mycobacteriales</taxon>
        <taxon>Mycobacteriaceae</taxon>
        <taxon>Mycobacterium</taxon>
    </lineage>
</organism>
<accession>A0ABY4QTD9</accession>
<evidence type="ECO:0000313" key="1">
    <source>
        <dbReference type="EMBL" id="UQX13396.1"/>
    </source>
</evidence>
<dbReference type="EMBL" id="CP097321">
    <property type="protein sequence ID" value="UQX13396.1"/>
    <property type="molecule type" value="Genomic_DNA"/>
</dbReference>
<gene>
    <name evidence="1" type="ORF">M5I08_24600</name>
</gene>